<sequence length="137" mass="14834">MAIKGAIPVRFEDVFPHGAYAVNVTPVLDFERSKGGAQVQARDRVTNDPVWAVEVYDADSEVRHQDRSVKVKIAAAQQPVLPDAMPGLPFRPIEFERMTVRPYVTDKGRLAYSYSARGVKTPGGKPAPAAASAKGQG</sequence>
<dbReference type="Proteomes" id="UP000070598">
    <property type="component" value="Unassembled WGS sequence"/>
</dbReference>
<reference evidence="3 5" key="2">
    <citation type="submission" date="2015-02" db="EMBL/GenBank/DDBJ databases">
        <title>Physiological reanalysis, assessment of diazotrophy, and genome sequences of multiple isolates of Streptomyces thermoautotrophicus.</title>
        <authorList>
            <person name="MacKellar D.C."/>
            <person name="Lieber L."/>
            <person name="Norman J."/>
            <person name="Bolger A."/>
            <person name="Tobin C."/>
            <person name="Murray J.W."/>
            <person name="Prell J."/>
        </authorList>
    </citation>
    <scope>NUCLEOTIDE SEQUENCE [LARGE SCALE GENOMIC DNA]</scope>
    <source>
        <strain evidence="3 5">UBT1</strain>
    </source>
</reference>
<evidence type="ECO:0000256" key="1">
    <source>
        <dbReference type="SAM" id="MobiDB-lite"/>
    </source>
</evidence>
<evidence type="ECO:0000313" key="4">
    <source>
        <dbReference type="Proteomes" id="UP000070598"/>
    </source>
</evidence>
<reference evidence="4" key="1">
    <citation type="submission" date="2015-02" db="EMBL/GenBank/DDBJ databases">
        <title>Physiological reanalysis, assessment of diazotrophy, and genome sequences of multiple isolates of Streptomyces thermoautotrophicus.</title>
        <authorList>
            <person name="MacKellar D.C."/>
            <person name="Lieber L."/>
            <person name="Norman J."/>
            <person name="Bolger A."/>
            <person name="Tobin C."/>
            <person name="Murray J.W."/>
            <person name="Friesen M."/>
            <person name="Prell J."/>
        </authorList>
    </citation>
    <scope>NUCLEOTIDE SEQUENCE [LARGE SCALE GENOMIC DNA]</scope>
    <source>
        <strain evidence="4">UBT1</strain>
    </source>
</reference>
<proteinExistence type="predicted"/>
<gene>
    <name evidence="2" type="ORF">TH66_21380</name>
    <name evidence="3" type="ORF">TR74_22805</name>
</gene>
<organism evidence="3 4">
    <name type="scientific">Carbonactinospora thermoautotrophica</name>
    <dbReference type="NCBI Taxonomy" id="1469144"/>
    <lineage>
        <taxon>Bacteria</taxon>
        <taxon>Bacillati</taxon>
        <taxon>Actinomycetota</taxon>
        <taxon>Actinomycetes</taxon>
        <taxon>Kitasatosporales</taxon>
        <taxon>Carbonactinosporaceae</taxon>
        <taxon>Carbonactinospora</taxon>
    </lineage>
</organism>
<comment type="caution">
    <text evidence="3">The sequence shown here is derived from an EMBL/GenBank/DDBJ whole genome shotgun (WGS) entry which is preliminary data.</text>
</comment>
<evidence type="ECO:0000313" key="3">
    <source>
        <dbReference type="EMBL" id="KWX06191.1"/>
    </source>
</evidence>
<feature type="compositionally biased region" description="Low complexity" evidence="1">
    <location>
        <begin position="118"/>
        <end position="137"/>
    </location>
</feature>
<name>A0A132N7R1_9ACTN</name>
<dbReference type="PATRIC" id="fig|1469144.8.peg.910"/>
<accession>A0A132N7R1</accession>
<dbReference type="Proteomes" id="UP000070659">
    <property type="component" value="Unassembled WGS sequence"/>
</dbReference>
<evidence type="ECO:0000313" key="5">
    <source>
        <dbReference type="Proteomes" id="UP000070659"/>
    </source>
</evidence>
<evidence type="ECO:0000313" key="2">
    <source>
        <dbReference type="EMBL" id="KWW97924.1"/>
    </source>
</evidence>
<dbReference type="EMBL" id="JYIK01001111">
    <property type="protein sequence ID" value="KWX06191.1"/>
    <property type="molecule type" value="Genomic_DNA"/>
</dbReference>
<dbReference type="EMBL" id="JYIJ01000019">
    <property type="protein sequence ID" value="KWW97924.1"/>
    <property type="molecule type" value="Genomic_DNA"/>
</dbReference>
<feature type="region of interest" description="Disordered" evidence="1">
    <location>
        <begin position="116"/>
        <end position="137"/>
    </location>
</feature>
<dbReference type="RefSeq" id="WP_067071690.1">
    <property type="nucleotide sequence ID" value="NZ_JYIJ01000019.1"/>
</dbReference>
<dbReference type="AlphaFoldDB" id="A0A132N7R1"/>
<protein>
    <submittedName>
        <fullName evidence="3">Plasmid replication, integration and excision activator</fullName>
    </submittedName>
</protein>